<dbReference type="GO" id="GO:0051664">
    <property type="term" value="P:nuclear pore localization"/>
    <property type="evidence" value="ECO:0007669"/>
    <property type="project" value="TreeGrafter"/>
</dbReference>
<keyword evidence="2" id="KW-0175">Coiled coil</keyword>
<dbReference type="PROSITE" id="PS51841">
    <property type="entry name" value="LTD"/>
    <property type="match status" value="1"/>
</dbReference>
<dbReference type="GO" id="GO:0007097">
    <property type="term" value="P:nuclear migration"/>
    <property type="evidence" value="ECO:0007669"/>
    <property type="project" value="TreeGrafter"/>
</dbReference>
<dbReference type="AlphaFoldDB" id="A0A818PGZ8"/>
<dbReference type="GO" id="GO:0006998">
    <property type="term" value="P:nuclear envelope organization"/>
    <property type="evidence" value="ECO:0007669"/>
    <property type="project" value="TreeGrafter"/>
</dbReference>
<dbReference type="Proteomes" id="UP000663874">
    <property type="component" value="Unassembled WGS sequence"/>
</dbReference>
<comment type="caution">
    <text evidence="5">The sequence shown here is derived from an EMBL/GenBank/DDBJ whole genome shotgun (WGS) entry which is preliminary data.</text>
</comment>
<evidence type="ECO:0000256" key="2">
    <source>
        <dbReference type="ARBA" id="ARBA00023054"/>
    </source>
</evidence>
<dbReference type="GO" id="GO:0005200">
    <property type="term" value="F:structural constituent of cytoskeleton"/>
    <property type="evidence" value="ECO:0007669"/>
    <property type="project" value="TreeGrafter"/>
</dbReference>
<accession>A0A818PGZ8</accession>
<dbReference type="GO" id="GO:0031507">
    <property type="term" value="P:heterochromatin formation"/>
    <property type="evidence" value="ECO:0007669"/>
    <property type="project" value="TreeGrafter"/>
</dbReference>
<dbReference type="GO" id="GO:0005652">
    <property type="term" value="C:nuclear lamina"/>
    <property type="evidence" value="ECO:0007669"/>
    <property type="project" value="TreeGrafter"/>
</dbReference>
<reference evidence="5" key="1">
    <citation type="submission" date="2021-02" db="EMBL/GenBank/DDBJ databases">
        <authorList>
            <person name="Nowell W R."/>
        </authorList>
    </citation>
    <scope>NUCLEOTIDE SEQUENCE</scope>
</reference>
<sequence length="339" mass="39928">MAMHTSTNSRKTCSKCDKSTGAFSCDGCQQSFCLKHVAEHRQELTSQMDYIEQQHDIFHEDLLNQIQKNNEHILFNQINQWEKESICKIEQAAQQARIELHQILDNIIDHGKKSLNKISLELRRARELDDFFEKDLIQWRQQLNNFHTEIERMSTSINIIDDSSTSLIKPMEIVRDQTIKISDTNRSNQFSWLSNVKALFHDRFEKLSSIEHNETKKYSTQAFIKGSIGIIKVNNIDHYIDIENDGLTGKDQDMTRWIIRRDVDKQSKNIYKFPDNFILKYRSNVRILYNKTSDMEEKDKEILIHEDMKFWNIGSHVTTYLIDNNDEEKASIVQILAPL</sequence>
<evidence type="ECO:0000256" key="1">
    <source>
        <dbReference type="ARBA" id="ARBA00004123"/>
    </source>
</evidence>
<evidence type="ECO:0000313" key="6">
    <source>
        <dbReference type="Proteomes" id="UP000663874"/>
    </source>
</evidence>
<protein>
    <recommendedName>
        <fullName evidence="4">LTD domain-containing protein</fullName>
    </recommendedName>
</protein>
<dbReference type="InterPro" id="IPR036415">
    <property type="entry name" value="Lamin_tail_dom_sf"/>
</dbReference>
<evidence type="ECO:0000256" key="3">
    <source>
        <dbReference type="ARBA" id="ARBA00023242"/>
    </source>
</evidence>
<feature type="domain" description="LTD" evidence="4">
    <location>
        <begin position="216"/>
        <end position="337"/>
    </location>
</feature>
<dbReference type="SUPFAM" id="SSF74853">
    <property type="entry name" value="Lamin A/C globular tail domain"/>
    <property type="match status" value="1"/>
</dbReference>
<dbReference type="PANTHER" id="PTHR45721">
    <property type="entry name" value="LAMIN DM0-RELATED"/>
    <property type="match status" value="1"/>
</dbReference>
<dbReference type="EMBL" id="CAJOBE010000334">
    <property type="protein sequence ID" value="CAF3623311.1"/>
    <property type="molecule type" value="Genomic_DNA"/>
</dbReference>
<dbReference type="InterPro" id="IPR001322">
    <property type="entry name" value="Lamin_tail_dom"/>
</dbReference>
<comment type="subcellular location">
    <subcellularLocation>
        <location evidence="1">Nucleus</location>
    </subcellularLocation>
</comment>
<name>A0A818PGZ8_9BILA</name>
<dbReference type="Gene3D" id="2.60.40.1260">
    <property type="entry name" value="Lamin Tail domain"/>
    <property type="match status" value="1"/>
</dbReference>
<evidence type="ECO:0000313" key="5">
    <source>
        <dbReference type="EMBL" id="CAF3623311.1"/>
    </source>
</evidence>
<evidence type="ECO:0000259" key="4">
    <source>
        <dbReference type="PROSITE" id="PS51841"/>
    </source>
</evidence>
<dbReference type="GO" id="GO:0090435">
    <property type="term" value="P:protein localization to nuclear envelope"/>
    <property type="evidence" value="ECO:0007669"/>
    <property type="project" value="TreeGrafter"/>
</dbReference>
<proteinExistence type="predicted"/>
<gene>
    <name evidence="5" type="ORF">FNK824_LOCUS4527</name>
</gene>
<keyword evidence="3" id="KW-0539">Nucleus</keyword>
<dbReference type="PANTHER" id="PTHR45721:SF11">
    <property type="entry name" value="LAMIN DM0-RELATED"/>
    <property type="match status" value="1"/>
</dbReference>
<organism evidence="5 6">
    <name type="scientific">Rotaria sordida</name>
    <dbReference type="NCBI Taxonomy" id="392033"/>
    <lineage>
        <taxon>Eukaryota</taxon>
        <taxon>Metazoa</taxon>
        <taxon>Spiralia</taxon>
        <taxon>Gnathifera</taxon>
        <taxon>Rotifera</taxon>
        <taxon>Eurotatoria</taxon>
        <taxon>Bdelloidea</taxon>
        <taxon>Philodinida</taxon>
        <taxon>Philodinidae</taxon>
        <taxon>Rotaria</taxon>
    </lineage>
</organism>